<dbReference type="FunFam" id="3.40.605.10:FF:000023">
    <property type="entry name" value="Succinate-semialdehyde dehydrogenase (Eurofung)"/>
    <property type="match status" value="1"/>
</dbReference>
<dbReference type="VEuPathDB" id="FungiDB:PV08_05369"/>
<dbReference type="STRING" id="91928.A0A0D2BVL1"/>
<dbReference type="InterPro" id="IPR016163">
    <property type="entry name" value="Ald_DH_C"/>
</dbReference>
<dbReference type="InterPro" id="IPR016161">
    <property type="entry name" value="Ald_DH/histidinol_DH"/>
</dbReference>
<evidence type="ECO:0000256" key="2">
    <source>
        <dbReference type="ARBA" id="ARBA00009986"/>
    </source>
</evidence>
<dbReference type="PANTHER" id="PTHR43353">
    <property type="entry name" value="SUCCINATE-SEMIALDEHYDE DEHYDROGENASE, MITOCHONDRIAL"/>
    <property type="match status" value="1"/>
</dbReference>
<proteinExistence type="inferred from homology"/>
<dbReference type="GeneID" id="27332452"/>
<sequence length="510" mass="54934">MAPTLPFELNDPDLLHQHSYVDGKWVEAKSGKRFDIIDPGSDKTWASCPDNAVEDVDAAIQSSYKAFQEYSTVNPRKRAQLLMKWHELITAARDDLAKILTYETGKPLAEAYGELDYSLGFTWWFAGEAERIQGTVSVPAAPNRRVVVIKQPIGVAVALVPWNFPIAMILRKAGAAFAAGCTMVVKPSPETPLTCLSLANLATRAGFAPGVFNVVTTSLENTPSVSEAMILHPLVKKVTFTGSTRVGKIVAGLCAKNLKKCTLELGGNCPFIVFDDADLDQALAQFMALKWRHAGQACITANRLYVQAGVYEKFTSMLVEKTRQLKVGHGAEKGTTMGPVTTPRGLAKAEEQAADAIKNGAKLLLGTGKAHKGATDKEGAGLGKGVGGYFMDPVILADMKDGMLLSKEETFAPVTGIFKFEKEEEAVRWANDTSMGLASYAFTKSIDRVWRMLENLEAGMIGLNTGNSSAAESPFGGIKESGYGKESGKDVAVNEYLISKTGTLTIDGQY</sequence>
<dbReference type="RefSeq" id="XP_016235540.1">
    <property type="nucleotide sequence ID" value="XM_016379713.1"/>
</dbReference>
<dbReference type="HOGENOM" id="CLU_005391_5_1_1"/>
<evidence type="ECO:0000313" key="6">
    <source>
        <dbReference type="Proteomes" id="UP000053328"/>
    </source>
</evidence>
<organism evidence="5 6">
    <name type="scientific">Exophiala spinifera</name>
    <dbReference type="NCBI Taxonomy" id="91928"/>
    <lineage>
        <taxon>Eukaryota</taxon>
        <taxon>Fungi</taxon>
        <taxon>Dikarya</taxon>
        <taxon>Ascomycota</taxon>
        <taxon>Pezizomycotina</taxon>
        <taxon>Eurotiomycetes</taxon>
        <taxon>Chaetothyriomycetidae</taxon>
        <taxon>Chaetothyriales</taxon>
        <taxon>Herpotrichiellaceae</taxon>
        <taxon>Exophiala</taxon>
    </lineage>
</organism>
<comment type="similarity">
    <text evidence="2">Belongs to the aldehyde dehydrogenase family.</text>
</comment>
<comment type="pathway">
    <text evidence="1">Amino-acid degradation; 4-aminobutanoate degradation.</text>
</comment>
<evidence type="ECO:0000256" key="3">
    <source>
        <dbReference type="ARBA" id="ARBA00023002"/>
    </source>
</evidence>
<dbReference type="EMBL" id="KN847495">
    <property type="protein sequence ID" value="KIW15324.1"/>
    <property type="molecule type" value="Genomic_DNA"/>
</dbReference>
<dbReference type="AlphaFoldDB" id="A0A0D2BVL1"/>
<dbReference type="Pfam" id="PF00171">
    <property type="entry name" value="Aldedh"/>
    <property type="match status" value="1"/>
</dbReference>
<dbReference type="InterPro" id="IPR050740">
    <property type="entry name" value="Aldehyde_DH_Superfamily"/>
</dbReference>
<dbReference type="GO" id="GO:0009450">
    <property type="term" value="P:gamma-aminobutyric acid catabolic process"/>
    <property type="evidence" value="ECO:0007669"/>
    <property type="project" value="TreeGrafter"/>
</dbReference>
<reference evidence="5 6" key="1">
    <citation type="submission" date="2015-01" db="EMBL/GenBank/DDBJ databases">
        <title>The Genome Sequence of Exophiala spinifera CBS89968.</title>
        <authorList>
            <consortium name="The Broad Institute Genomics Platform"/>
            <person name="Cuomo C."/>
            <person name="de Hoog S."/>
            <person name="Gorbushina A."/>
            <person name="Stielow B."/>
            <person name="Teixiera M."/>
            <person name="Abouelleil A."/>
            <person name="Chapman S.B."/>
            <person name="Priest M."/>
            <person name="Young S.K."/>
            <person name="Wortman J."/>
            <person name="Nusbaum C."/>
            <person name="Birren B."/>
        </authorList>
    </citation>
    <scope>NUCLEOTIDE SEQUENCE [LARGE SCALE GENOMIC DNA]</scope>
    <source>
        <strain evidence="5 6">CBS 89968</strain>
    </source>
</reference>
<accession>A0A0D2BVL1</accession>
<dbReference type="FunFam" id="3.40.309.10:FF:000004">
    <property type="entry name" value="Succinate-semialdehyde dehydrogenase I"/>
    <property type="match status" value="1"/>
</dbReference>
<dbReference type="InterPro" id="IPR016162">
    <property type="entry name" value="Ald_DH_N"/>
</dbReference>
<protein>
    <recommendedName>
        <fullName evidence="4">Aldehyde dehydrogenase domain-containing protein</fullName>
    </recommendedName>
</protein>
<feature type="domain" description="Aldehyde dehydrogenase" evidence="4">
    <location>
        <begin position="25"/>
        <end position="500"/>
    </location>
</feature>
<evidence type="ECO:0000256" key="1">
    <source>
        <dbReference type="ARBA" id="ARBA00005176"/>
    </source>
</evidence>
<dbReference type="Gene3D" id="3.40.605.10">
    <property type="entry name" value="Aldehyde Dehydrogenase, Chain A, domain 1"/>
    <property type="match status" value="1"/>
</dbReference>
<name>A0A0D2BVL1_9EURO</name>
<keyword evidence="6" id="KW-1185">Reference proteome</keyword>
<dbReference type="InterPro" id="IPR015590">
    <property type="entry name" value="Aldehyde_DH_dom"/>
</dbReference>
<gene>
    <name evidence="5" type="ORF">PV08_05369</name>
</gene>
<dbReference type="SUPFAM" id="SSF53720">
    <property type="entry name" value="ALDH-like"/>
    <property type="match status" value="1"/>
</dbReference>
<dbReference type="OrthoDB" id="310895at2759"/>
<dbReference type="GO" id="GO:0004777">
    <property type="term" value="F:succinate-semialdehyde dehydrogenase (NAD+) activity"/>
    <property type="evidence" value="ECO:0007669"/>
    <property type="project" value="TreeGrafter"/>
</dbReference>
<dbReference type="CDD" id="cd07103">
    <property type="entry name" value="ALDH_F5_SSADH_GabD"/>
    <property type="match status" value="1"/>
</dbReference>
<dbReference type="Proteomes" id="UP000053328">
    <property type="component" value="Unassembled WGS sequence"/>
</dbReference>
<dbReference type="Gene3D" id="3.40.309.10">
    <property type="entry name" value="Aldehyde Dehydrogenase, Chain A, domain 2"/>
    <property type="match status" value="1"/>
</dbReference>
<evidence type="ECO:0000259" key="4">
    <source>
        <dbReference type="Pfam" id="PF00171"/>
    </source>
</evidence>
<dbReference type="GO" id="GO:0005737">
    <property type="term" value="C:cytoplasm"/>
    <property type="evidence" value="ECO:0007669"/>
    <property type="project" value="TreeGrafter"/>
</dbReference>
<keyword evidence="3" id="KW-0560">Oxidoreductase</keyword>
<dbReference type="PANTHER" id="PTHR43353:SF7">
    <property type="entry name" value="SUCCINATE SEMIALDEHYDE DEHYDROGENASE (EUROFUNG)"/>
    <property type="match status" value="1"/>
</dbReference>
<evidence type="ECO:0000313" key="5">
    <source>
        <dbReference type="EMBL" id="KIW15324.1"/>
    </source>
</evidence>